<dbReference type="EMBL" id="VSSQ01140277">
    <property type="protein sequence ID" value="MPN62381.1"/>
    <property type="molecule type" value="Genomic_DNA"/>
</dbReference>
<sequence>MELETVNEFYRPVFQFYNMKIFEPERCLIRLKKRSETLDVGSWADQGAPFYSGGAVYYFQMKTEGFESVLVLPDAAHVCEVEWDGKLIGRAVWPPFRFPLGRPGKGWHKLAVHVWNTLANQLEEYRAPSGLIRGAEIVSVPPE</sequence>
<evidence type="ECO:0000313" key="1">
    <source>
        <dbReference type="EMBL" id="MPN62381.1"/>
    </source>
</evidence>
<gene>
    <name evidence="1" type="ORF">SDC9_210128</name>
</gene>
<proteinExistence type="predicted"/>
<dbReference type="AlphaFoldDB" id="A0A645JFJ8"/>
<name>A0A645JFJ8_9ZZZZ</name>
<accession>A0A645JFJ8</accession>
<reference evidence="1" key="1">
    <citation type="submission" date="2019-08" db="EMBL/GenBank/DDBJ databases">
        <authorList>
            <person name="Kucharzyk K."/>
            <person name="Murdoch R.W."/>
            <person name="Higgins S."/>
            <person name="Loffler F."/>
        </authorList>
    </citation>
    <scope>NUCLEOTIDE SEQUENCE</scope>
</reference>
<protein>
    <submittedName>
        <fullName evidence="1">Uncharacterized protein</fullName>
    </submittedName>
</protein>
<organism evidence="1">
    <name type="scientific">bioreactor metagenome</name>
    <dbReference type="NCBI Taxonomy" id="1076179"/>
    <lineage>
        <taxon>unclassified sequences</taxon>
        <taxon>metagenomes</taxon>
        <taxon>ecological metagenomes</taxon>
    </lineage>
</organism>
<comment type="caution">
    <text evidence="1">The sequence shown here is derived from an EMBL/GenBank/DDBJ whole genome shotgun (WGS) entry which is preliminary data.</text>
</comment>